<evidence type="ECO:0000313" key="2">
    <source>
        <dbReference type="EMBL" id="EFJ09681.1"/>
    </source>
</evidence>
<evidence type="ECO:0000256" key="1">
    <source>
        <dbReference type="SAM" id="SignalP"/>
    </source>
</evidence>
<sequence length="296" mass="33405">MLLRFILAIALVIAVDARASGKADYEVSANPFWRSSDAVSTSELVSRIHEFRDRYRQLPEEHKRWARESYGPEALLQYLFQVNKIEGEGFDTFEETREAILRGKALELGDVIQSDRRLEAVRCLDRALRIFLPDHQENGTVVELLSVPKILEAHQELMASTKPEFAAHLRREMHEVVFTRTLAGGIHVFLWPTRVEAALEELVASSNEELKELIAIDEAEFSAESLEAILKAQEEQKFEMVRSDGAGASRIVVAEENVANARIYPPADLAALVIEGVYVGWKRFFDALGSQSFATF</sequence>
<dbReference type="Proteomes" id="UP000001514">
    <property type="component" value="Unassembled WGS sequence"/>
</dbReference>
<dbReference type="InterPro" id="IPR036597">
    <property type="entry name" value="Fido-like_dom_sf"/>
</dbReference>
<dbReference type="EMBL" id="GL377660">
    <property type="protein sequence ID" value="EFJ09681.1"/>
    <property type="molecule type" value="Genomic_DNA"/>
</dbReference>
<evidence type="ECO:0000313" key="3">
    <source>
        <dbReference type="Proteomes" id="UP000001514"/>
    </source>
</evidence>
<dbReference type="HOGENOM" id="CLU_072928_0_0_1"/>
<dbReference type="Gene3D" id="1.10.3290.10">
    <property type="entry name" value="Fido-like domain"/>
    <property type="match status" value="1"/>
</dbReference>
<dbReference type="AlphaFoldDB" id="D8T0Z5"/>
<feature type="chain" id="PRO_5003123221" evidence="1">
    <location>
        <begin position="18"/>
        <end position="296"/>
    </location>
</feature>
<name>D8T0Z5_SELML</name>
<proteinExistence type="predicted"/>
<dbReference type="InParanoid" id="D8T0Z5"/>
<dbReference type="KEGG" id="smo:SELMODRAFT_447619"/>
<organism evidence="3">
    <name type="scientific">Selaginella moellendorffii</name>
    <name type="common">Spikemoss</name>
    <dbReference type="NCBI Taxonomy" id="88036"/>
    <lineage>
        <taxon>Eukaryota</taxon>
        <taxon>Viridiplantae</taxon>
        <taxon>Streptophyta</taxon>
        <taxon>Embryophyta</taxon>
        <taxon>Tracheophyta</taxon>
        <taxon>Lycopodiopsida</taxon>
        <taxon>Selaginellales</taxon>
        <taxon>Selaginellaceae</taxon>
        <taxon>Selaginella</taxon>
    </lineage>
</organism>
<dbReference type="Gramene" id="EFJ09681">
    <property type="protein sequence ID" value="EFJ09681"/>
    <property type="gene ID" value="SELMODRAFT_447619"/>
</dbReference>
<reference evidence="2 3" key="1">
    <citation type="journal article" date="2011" name="Science">
        <title>The Selaginella genome identifies genetic changes associated with the evolution of vascular plants.</title>
        <authorList>
            <person name="Banks J.A."/>
            <person name="Nishiyama T."/>
            <person name="Hasebe M."/>
            <person name="Bowman J.L."/>
            <person name="Gribskov M."/>
            <person name="dePamphilis C."/>
            <person name="Albert V.A."/>
            <person name="Aono N."/>
            <person name="Aoyama T."/>
            <person name="Ambrose B.A."/>
            <person name="Ashton N.W."/>
            <person name="Axtell M.J."/>
            <person name="Barker E."/>
            <person name="Barker M.S."/>
            <person name="Bennetzen J.L."/>
            <person name="Bonawitz N.D."/>
            <person name="Chapple C."/>
            <person name="Cheng C."/>
            <person name="Correa L.G."/>
            <person name="Dacre M."/>
            <person name="DeBarry J."/>
            <person name="Dreyer I."/>
            <person name="Elias M."/>
            <person name="Engstrom E.M."/>
            <person name="Estelle M."/>
            <person name="Feng L."/>
            <person name="Finet C."/>
            <person name="Floyd S.K."/>
            <person name="Frommer W.B."/>
            <person name="Fujita T."/>
            <person name="Gramzow L."/>
            <person name="Gutensohn M."/>
            <person name="Harholt J."/>
            <person name="Hattori M."/>
            <person name="Heyl A."/>
            <person name="Hirai T."/>
            <person name="Hiwatashi Y."/>
            <person name="Ishikawa M."/>
            <person name="Iwata M."/>
            <person name="Karol K.G."/>
            <person name="Koehler B."/>
            <person name="Kolukisaoglu U."/>
            <person name="Kubo M."/>
            <person name="Kurata T."/>
            <person name="Lalonde S."/>
            <person name="Li K."/>
            <person name="Li Y."/>
            <person name="Litt A."/>
            <person name="Lyons E."/>
            <person name="Manning G."/>
            <person name="Maruyama T."/>
            <person name="Michael T.P."/>
            <person name="Mikami K."/>
            <person name="Miyazaki S."/>
            <person name="Morinaga S."/>
            <person name="Murata T."/>
            <person name="Mueller-Roeber B."/>
            <person name="Nelson D.R."/>
            <person name="Obara M."/>
            <person name="Oguri Y."/>
            <person name="Olmstead R.G."/>
            <person name="Onodera N."/>
            <person name="Petersen B.L."/>
            <person name="Pils B."/>
            <person name="Prigge M."/>
            <person name="Rensing S.A."/>
            <person name="Riano-Pachon D.M."/>
            <person name="Roberts A.W."/>
            <person name="Sato Y."/>
            <person name="Scheller H.V."/>
            <person name="Schulz B."/>
            <person name="Schulz C."/>
            <person name="Shakirov E.V."/>
            <person name="Shibagaki N."/>
            <person name="Shinohara N."/>
            <person name="Shippen D.E."/>
            <person name="Soerensen I."/>
            <person name="Sotooka R."/>
            <person name="Sugimoto N."/>
            <person name="Sugita M."/>
            <person name="Sumikawa N."/>
            <person name="Tanurdzic M."/>
            <person name="Theissen G."/>
            <person name="Ulvskov P."/>
            <person name="Wakazuki S."/>
            <person name="Weng J.K."/>
            <person name="Willats W.W."/>
            <person name="Wipf D."/>
            <person name="Wolf P.G."/>
            <person name="Yang L."/>
            <person name="Zimmer A.D."/>
            <person name="Zhu Q."/>
            <person name="Mitros T."/>
            <person name="Hellsten U."/>
            <person name="Loque D."/>
            <person name="Otillar R."/>
            <person name="Salamov A."/>
            <person name="Schmutz J."/>
            <person name="Shapiro H."/>
            <person name="Lindquist E."/>
            <person name="Lucas S."/>
            <person name="Rokhsar D."/>
            <person name="Grigoriev I.V."/>
        </authorList>
    </citation>
    <scope>NUCLEOTIDE SEQUENCE [LARGE SCALE GENOMIC DNA]</scope>
</reference>
<keyword evidence="3" id="KW-1185">Reference proteome</keyword>
<keyword evidence="1" id="KW-0732">Signal</keyword>
<accession>D8T0Z5</accession>
<protein>
    <submittedName>
        <fullName evidence="2">Uncharacterized protein</fullName>
    </submittedName>
</protein>
<gene>
    <name evidence="2" type="ORF">SELMODRAFT_447619</name>
</gene>
<feature type="signal peptide" evidence="1">
    <location>
        <begin position="1"/>
        <end position="17"/>
    </location>
</feature>